<evidence type="ECO:0000256" key="1">
    <source>
        <dbReference type="SAM" id="SignalP"/>
    </source>
</evidence>
<gene>
    <name evidence="2" type="ORF">QWY20_14055</name>
</gene>
<name>A0ABU7J7R7_9GAMM</name>
<accession>A0ABU7J7R7</accession>
<comment type="caution">
    <text evidence="2">The sequence shown here is derived from an EMBL/GenBank/DDBJ whole genome shotgun (WGS) entry which is preliminary data.</text>
</comment>
<keyword evidence="1" id="KW-0732">Signal</keyword>
<evidence type="ECO:0008006" key="4">
    <source>
        <dbReference type="Google" id="ProtNLM"/>
    </source>
</evidence>
<dbReference type="RefSeq" id="WP_330129639.1">
    <property type="nucleotide sequence ID" value="NZ_JAUHLI010000014.1"/>
</dbReference>
<sequence length="135" mass="14128">MFKLSMTILLGALVAGCASAPSSNISITGEVREAISVADVAIYQVPVPPGQYTEIAALSVTSPSSLSMADHATTEQLIHLLKSEAAAIGANGVILTDLNDVSFTTRKVTYDGVQSAAIDETRFQRKIKGYAVAVE</sequence>
<feature type="chain" id="PRO_5046984754" description="Lipoprotein" evidence="1">
    <location>
        <begin position="21"/>
        <end position="135"/>
    </location>
</feature>
<evidence type="ECO:0000313" key="3">
    <source>
        <dbReference type="Proteomes" id="UP001336314"/>
    </source>
</evidence>
<organism evidence="2 3">
    <name type="scientific">Alkalimonas cellulosilytica</name>
    <dbReference type="NCBI Taxonomy" id="3058395"/>
    <lineage>
        <taxon>Bacteria</taxon>
        <taxon>Pseudomonadati</taxon>
        <taxon>Pseudomonadota</taxon>
        <taxon>Gammaproteobacteria</taxon>
        <taxon>Alkalimonas</taxon>
    </lineage>
</organism>
<protein>
    <recommendedName>
        <fullName evidence="4">Lipoprotein</fullName>
    </recommendedName>
</protein>
<reference evidence="2 3" key="1">
    <citation type="submission" date="2023-07" db="EMBL/GenBank/DDBJ databases">
        <title>Alkalimonas sp., MEB108 novel, alkaliphilic bacterium isolated from Lonar Lake, India.</title>
        <authorList>
            <person name="Joshi A."/>
            <person name="Thite S."/>
        </authorList>
    </citation>
    <scope>NUCLEOTIDE SEQUENCE [LARGE SCALE GENOMIC DNA]</scope>
    <source>
        <strain evidence="2 3">MEB108</strain>
    </source>
</reference>
<feature type="signal peptide" evidence="1">
    <location>
        <begin position="1"/>
        <end position="20"/>
    </location>
</feature>
<dbReference type="EMBL" id="JAUHLI010000014">
    <property type="protein sequence ID" value="MEE2002578.1"/>
    <property type="molecule type" value="Genomic_DNA"/>
</dbReference>
<dbReference type="Proteomes" id="UP001336314">
    <property type="component" value="Unassembled WGS sequence"/>
</dbReference>
<evidence type="ECO:0000313" key="2">
    <source>
        <dbReference type="EMBL" id="MEE2002578.1"/>
    </source>
</evidence>
<dbReference type="PROSITE" id="PS51257">
    <property type="entry name" value="PROKAR_LIPOPROTEIN"/>
    <property type="match status" value="1"/>
</dbReference>
<proteinExistence type="predicted"/>
<keyword evidence="3" id="KW-1185">Reference proteome</keyword>